<dbReference type="AlphaFoldDB" id="A0AAV5QYD8"/>
<dbReference type="PROSITE" id="PS50102">
    <property type="entry name" value="RRM"/>
    <property type="match status" value="1"/>
</dbReference>
<dbReference type="SUPFAM" id="SSF54928">
    <property type="entry name" value="RNA-binding domain, RBD"/>
    <property type="match status" value="1"/>
</dbReference>
<dbReference type="InterPro" id="IPR039171">
    <property type="entry name" value="Cwc2/Slt11"/>
</dbReference>
<organism evidence="6 7">
    <name type="scientific">Pichia kluyveri</name>
    <name type="common">Yeast</name>
    <dbReference type="NCBI Taxonomy" id="36015"/>
    <lineage>
        <taxon>Eukaryota</taxon>
        <taxon>Fungi</taxon>
        <taxon>Dikarya</taxon>
        <taxon>Ascomycota</taxon>
        <taxon>Saccharomycotina</taxon>
        <taxon>Pichiomycetes</taxon>
        <taxon>Pichiales</taxon>
        <taxon>Pichiaceae</taxon>
        <taxon>Pichia</taxon>
    </lineage>
</organism>
<comment type="caution">
    <text evidence="6">The sequence shown here is derived from an EMBL/GenBank/DDBJ whole genome shotgun (WGS) entry which is preliminary data.</text>
</comment>
<comment type="function">
    <text evidence="3">Involved in pre-mRNA splicing. Facilitates the cooperative formation of U2/U6 helix II in association with stem II in the spliceosome. Binds to RNA.</text>
</comment>
<feature type="domain" description="RRM" evidence="5">
    <location>
        <begin position="201"/>
        <end position="286"/>
    </location>
</feature>
<dbReference type="InterPro" id="IPR048995">
    <property type="entry name" value="STL11/RBM22-like_N"/>
</dbReference>
<dbReference type="GO" id="GO:0071007">
    <property type="term" value="C:U2-type catalytic step 2 spliceosome"/>
    <property type="evidence" value="ECO:0007669"/>
    <property type="project" value="TreeGrafter"/>
</dbReference>
<reference evidence="6 7" key="1">
    <citation type="journal article" date="2023" name="Elife">
        <title>Identification of key yeast species and microbe-microbe interactions impacting larval growth of Drosophila in the wild.</title>
        <authorList>
            <person name="Mure A."/>
            <person name="Sugiura Y."/>
            <person name="Maeda R."/>
            <person name="Honda K."/>
            <person name="Sakurai N."/>
            <person name="Takahashi Y."/>
            <person name="Watada M."/>
            <person name="Katoh T."/>
            <person name="Gotoh A."/>
            <person name="Gotoh Y."/>
            <person name="Taniguchi I."/>
            <person name="Nakamura K."/>
            <person name="Hayashi T."/>
            <person name="Katayama T."/>
            <person name="Uemura T."/>
            <person name="Hattori Y."/>
        </authorList>
    </citation>
    <scope>NUCLEOTIDE SEQUENCE [LARGE SCALE GENOMIC DNA]</scope>
    <source>
        <strain evidence="6 7">PK-24</strain>
    </source>
</reference>
<protein>
    <recommendedName>
        <fullName evidence="1">Pre-mRNA-splicing factor SLT11</fullName>
    </recommendedName>
</protein>
<dbReference type="GO" id="GO:0017070">
    <property type="term" value="F:U6 snRNA binding"/>
    <property type="evidence" value="ECO:0007669"/>
    <property type="project" value="TreeGrafter"/>
</dbReference>
<name>A0AAV5QYD8_PICKL</name>
<dbReference type="GO" id="GO:0000974">
    <property type="term" value="C:Prp19 complex"/>
    <property type="evidence" value="ECO:0007669"/>
    <property type="project" value="TreeGrafter"/>
</dbReference>
<dbReference type="GO" id="GO:0071006">
    <property type="term" value="C:U2-type catalytic step 1 spliceosome"/>
    <property type="evidence" value="ECO:0007669"/>
    <property type="project" value="TreeGrafter"/>
</dbReference>
<dbReference type="InterPro" id="IPR000504">
    <property type="entry name" value="RRM_dom"/>
</dbReference>
<evidence type="ECO:0000256" key="4">
    <source>
        <dbReference type="PROSITE-ProRule" id="PRU00176"/>
    </source>
</evidence>
<dbReference type="EMBL" id="BTGB01000001">
    <property type="protein sequence ID" value="GMM43466.1"/>
    <property type="molecule type" value="Genomic_DNA"/>
</dbReference>
<dbReference type="PANTHER" id="PTHR14089">
    <property type="entry name" value="PRE-MRNA-SPLICING FACTOR RBM22"/>
    <property type="match status" value="1"/>
</dbReference>
<evidence type="ECO:0000256" key="1">
    <source>
        <dbReference type="ARBA" id="ARBA00019060"/>
    </source>
</evidence>
<evidence type="ECO:0000256" key="2">
    <source>
        <dbReference type="ARBA" id="ARBA00022884"/>
    </source>
</evidence>
<sequence>MDLQNETPAVCDNCLGDNPYIEMKRLDNGSECKICSKIFNVFKWNNNKSNLKGTANLRKTVICSTCSRSKNCCQSCMLDLTFGIDIATRDNLLKLAKIDNLNDLNELNLNITNDVVSNAKNITSRLYNSRQLEFKFKNDNNGINHLIDNDNSMKLLESKLSTLVESSPNKDTSSKKTFIQNVKLLPFNSSLGHFPSNNNVRSFFLFGIPSSLSESQILDYFNNLISSTVSISLYSKEGKFAFIEFKSRQLAETTANKLLTSKNKKYKSPLLITIENNPIRVCWSSRNNNKINFNEDELKKVSNIVNKQMIKLSKQDYIPNNNKEKLTHSKIAKN</sequence>
<dbReference type="Gene3D" id="3.30.70.330">
    <property type="match status" value="1"/>
</dbReference>
<evidence type="ECO:0000259" key="5">
    <source>
        <dbReference type="PROSITE" id="PS50102"/>
    </source>
</evidence>
<evidence type="ECO:0000313" key="7">
    <source>
        <dbReference type="Proteomes" id="UP001378960"/>
    </source>
</evidence>
<gene>
    <name evidence="6" type="ORF">DAPK24_000410</name>
</gene>
<evidence type="ECO:0000313" key="6">
    <source>
        <dbReference type="EMBL" id="GMM43466.1"/>
    </source>
</evidence>
<keyword evidence="7" id="KW-1185">Reference proteome</keyword>
<dbReference type="InterPro" id="IPR035979">
    <property type="entry name" value="RBD_domain_sf"/>
</dbReference>
<evidence type="ECO:0000256" key="3">
    <source>
        <dbReference type="ARBA" id="ARBA00025609"/>
    </source>
</evidence>
<dbReference type="Pfam" id="PF21369">
    <property type="entry name" value="STL11_N"/>
    <property type="match status" value="1"/>
</dbReference>
<dbReference type="PANTHER" id="PTHR14089:SF6">
    <property type="entry name" value="PRE-MRNA-SPLICING FACTOR RBM22"/>
    <property type="match status" value="1"/>
</dbReference>
<dbReference type="InterPro" id="IPR012677">
    <property type="entry name" value="Nucleotide-bd_a/b_plait_sf"/>
</dbReference>
<dbReference type="GO" id="GO:0036002">
    <property type="term" value="F:pre-mRNA binding"/>
    <property type="evidence" value="ECO:0007669"/>
    <property type="project" value="TreeGrafter"/>
</dbReference>
<keyword evidence="2 4" id="KW-0694">RNA-binding</keyword>
<accession>A0AAV5QYD8</accession>
<dbReference type="Proteomes" id="UP001378960">
    <property type="component" value="Unassembled WGS sequence"/>
</dbReference>
<proteinExistence type="predicted"/>